<dbReference type="GO" id="GO:0032784">
    <property type="term" value="P:regulation of DNA-templated transcription elongation"/>
    <property type="evidence" value="ECO:0007669"/>
    <property type="project" value="UniProtKB-UniRule"/>
</dbReference>
<evidence type="ECO:0000256" key="4">
    <source>
        <dbReference type="ARBA" id="ARBA00023125"/>
    </source>
</evidence>
<keyword evidence="12" id="KW-0251">Elongation factor</keyword>
<dbReference type="InterPro" id="IPR001437">
    <property type="entry name" value="Tscrpt_elong_fac_GreA/B_C"/>
</dbReference>
<protein>
    <recommendedName>
        <fullName evidence="2 8">Transcription elongation factor GreA</fullName>
    </recommendedName>
    <alternativeName>
        <fullName evidence="7 8">Transcript cleavage factor GreA</fullName>
    </alternativeName>
</protein>
<dbReference type="InterPro" id="IPR023459">
    <property type="entry name" value="Tscrpt_elong_fac_GreA/B_fam"/>
</dbReference>
<keyword evidence="5 8" id="KW-0804">Transcription</keyword>
<dbReference type="InterPro" id="IPR036805">
    <property type="entry name" value="Tscrpt_elong_fac_GreA/B_N_sf"/>
</dbReference>
<dbReference type="GO" id="GO:0003677">
    <property type="term" value="F:DNA binding"/>
    <property type="evidence" value="ECO:0007669"/>
    <property type="project" value="UniProtKB-UniRule"/>
</dbReference>
<dbReference type="OrthoDB" id="9808774at2"/>
<dbReference type="GO" id="GO:0070063">
    <property type="term" value="F:RNA polymerase binding"/>
    <property type="evidence" value="ECO:0007669"/>
    <property type="project" value="InterPro"/>
</dbReference>
<comment type="caution">
    <text evidence="12">The sequence shown here is derived from an EMBL/GenBank/DDBJ whole genome shotgun (WGS) entry which is preliminary data.</text>
</comment>
<feature type="domain" description="Transcription elongation factor GreA/GreB N-terminal" evidence="11">
    <location>
        <begin position="42"/>
        <end position="111"/>
    </location>
</feature>
<dbReference type="FunFam" id="1.10.287.180:FF:000001">
    <property type="entry name" value="Transcription elongation factor GreA"/>
    <property type="match status" value="1"/>
</dbReference>
<evidence type="ECO:0000256" key="8">
    <source>
        <dbReference type="HAMAP-Rule" id="MF_00105"/>
    </source>
</evidence>
<dbReference type="EMBL" id="QXIS01000014">
    <property type="protein sequence ID" value="RIE06361.1"/>
    <property type="molecule type" value="Genomic_DNA"/>
</dbReference>
<dbReference type="Proteomes" id="UP000266328">
    <property type="component" value="Unassembled WGS sequence"/>
</dbReference>
<accession>A0A398D4G1</accession>
<dbReference type="GO" id="GO:0006354">
    <property type="term" value="P:DNA-templated transcription elongation"/>
    <property type="evidence" value="ECO:0007669"/>
    <property type="project" value="TreeGrafter"/>
</dbReference>
<feature type="domain" description="Transcription elongation factor GreA/GreB C-terminal" evidence="10">
    <location>
        <begin position="119"/>
        <end position="192"/>
    </location>
</feature>
<evidence type="ECO:0000256" key="5">
    <source>
        <dbReference type="ARBA" id="ARBA00023163"/>
    </source>
</evidence>
<keyword evidence="13" id="KW-1185">Reference proteome</keyword>
<evidence type="ECO:0000256" key="1">
    <source>
        <dbReference type="ARBA" id="ARBA00008213"/>
    </source>
</evidence>
<dbReference type="HAMAP" id="MF_00105">
    <property type="entry name" value="GreA_GreB"/>
    <property type="match status" value="1"/>
</dbReference>
<comment type="similarity">
    <text evidence="1 8 9">Belongs to the GreA/GreB family.</text>
</comment>
<dbReference type="PANTHER" id="PTHR30437:SF4">
    <property type="entry name" value="TRANSCRIPTION ELONGATION FACTOR GREA"/>
    <property type="match status" value="1"/>
</dbReference>
<proteinExistence type="inferred from homology"/>
<reference evidence="12 13" key="1">
    <citation type="submission" date="2018-09" db="EMBL/GenBank/DDBJ databases">
        <title>Discovery and Ecogenomic Context for Candidatus Cryosericales, a Global Caldiserica Order Active in Thawing Permafrost.</title>
        <authorList>
            <person name="Martinez M.A."/>
            <person name="Woodcroft B.J."/>
            <person name="Ignacio Espinoza J.C."/>
            <person name="Zayed A."/>
            <person name="Singleton C.M."/>
            <person name="Boyd J."/>
            <person name="Li Y.-F."/>
            <person name="Purvine S."/>
            <person name="Maughan H."/>
            <person name="Hodgkins S.B."/>
            <person name="Anderson D."/>
            <person name="Sederholm M."/>
            <person name="Temperton B."/>
            <person name="Saleska S.R."/>
            <person name="Tyson G.W."/>
            <person name="Rich V.I."/>
        </authorList>
    </citation>
    <scope>NUCLEOTIDE SEQUENCE [LARGE SCALE GENOMIC DNA]</scope>
    <source>
        <strain evidence="12 13">SMC7</strain>
    </source>
</reference>
<dbReference type="PROSITE" id="PS00829">
    <property type="entry name" value="GREAB_1"/>
    <property type="match status" value="1"/>
</dbReference>
<evidence type="ECO:0000313" key="13">
    <source>
        <dbReference type="Proteomes" id="UP000266328"/>
    </source>
</evidence>
<keyword evidence="12" id="KW-0648">Protein biosynthesis</keyword>
<sequence>MSTVRCARVPARRFTMMHDEEEHFDEEIEITNVREDEEEKLYISPSQHKKMLEELDRLKTKERLRIAERIKEAKGFGDLSENAEYEEAKKEQAFIEGTIMDVERQLEHSVVVEPGDTGTGEVHMGCKVQVLDVETAKTRWFTIVGNLEADPMEGHISIDSPVGKALVGKREKETVAVRIPKGRVSYRILSIEKV</sequence>
<dbReference type="FunFam" id="3.10.50.30:FF:000001">
    <property type="entry name" value="Transcription elongation factor GreA"/>
    <property type="match status" value="1"/>
</dbReference>
<organism evidence="12 13">
    <name type="scientific">Candidatus Cryosericum terrychapinii</name>
    <dbReference type="NCBI Taxonomy" id="2290919"/>
    <lineage>
        <taxon>Bacteria</taxon>
        <taxon>Pseudomonadati</taxon>
        <taxon>Caldisericota/Cryosericota group</taxon>
        <taxon>Candidatus Cryosericota</taxon>
        <taxon>Candidatus Cryosericia</taxon>
        <taxon>Candidatus Cryosericales</taxon>
        <taxon>Candidatus Cryosericaceae</taxon>
        <taxon>Candidatus Cryosericum</taxon>
    </lineage>
</organism>
<evidence type="ECO:0000256" key="2">
    <source>
        <dbReference type="ARBA" id="ARBA00013729"/>
    </source>
</evidence>
<dbReference type="InterPro" id="IPR022691">
    <property type="entry name" value="Tscrpt_elong_fac_GreA/B_N"/>
</dbReference>
<dbReference type="GO" id="GO:0003746">
    <property type="term" value="F:translation elongation factor activity"/>
    <property type="evidence" value="ECO:0007669"/>
    <property type="project" value="UniProtKB-KW"/>
</dbReference>
<keyword evidence="3 8" id="KW-0805">Transcription regulation</keyword>
<name>A0A398D4G1_9BACT</name>
<dbReference type="NCBIfam" id="NF001263">
    <property type="entry name" value="PRK00226.1-4"/>
    <property type="match status" value="1"/>
</dbReference>
<dbReference type="Pfam" id="PF01272">
    <property type="entry name" value="GreA_GreB"/>
    <property type="match status" value="1"/>
</dbReference>
<dbReference type="AlphaFoldDB" id="A0A398D4G1"/>
<evidence type="ECO:0000259" key="10">
    <source>
        <dbReference type="Pfam" id="PF01272"/>
    </source>
</evidence>
<dbReference type="Gene3D" id="3.10.50.30">
    <property type="entry name" value="Transcription elongation factor, GreA/GreB, C-terminal domain"/>
    <property type="match status" value="1"/>
</dbReference>
<keyword evidence="4 8" id="KW-0238">DNA-binding</keyword>
<comment type="function">
    <text evidence="6 8 9">Necessary for efficient RNA polymerase transcription elongation past template-encoded arresting sites. The arresting sites in DNA have the property of trapping a certain fraction of elongating RNA polymerases that pass through, resulting in locked ternary complexes. Cleavage of the nascent transcript by cleavage factors such as GreA or GreB allows the resumption of elongation from the new 3'terminus. GreA releases sequences of 2 to 3 nucleotides.</text>
</comment>
<evidence type="ECO:0000256" key="7">
    <source>
        <dbReference type="ARBA" id="ARBA00030776"/>
    </source>
</evidence>
<dbReference type="PIRSF" id="PIRSF006092">
    <property type="entry name" value="GreA_GreB"/>
    <property type="match status" value="1"/>
</dbReference>
<dbReference type="InterPro" id="IPR006359">
    <property type="entry name" value="Tscrpt_elong_fac_GreA"/>
</dbReference>
<evidence type="ECO:0000259" key="11">
    <source>
        <dbReference type="Pfam" id="PF03449"/>
    </source>
</evidence>
<dbReference type="NCBIfam" id="TIGR01462">
    <property type="entry name" value="greA"/>
    <property type="match status" value="1"/>
</dbReference>
<evidence type="ECO:0000256" key="9">
    <source>
        <dbReference type="RuleBase" id="RU000556"/>
    </source>
</evidence>
<dbReference type="Gene3D" id="1.10.287.180">
    <property type="entry name" value="Transcription elongation factor, GreA/GreB, N-terminal domain"/>
    <property type="match status" value="1"/>
</dbReference>
<dbReference type="InterPro" id="IPR028624">
    <property type="entry name" value="Tscrpt_elong_fac_GreA/B"/>
</dbReference>
<dbReference type="InterPro" id="IPR018151">
    <property type="entry name" value="TF_GreA/GreB_CS"/>
</dbReference>
<dbReference type="Pfam" id="PF03449">
    <property type="entry name" value="GreA_GreB_N"/>
    <property type="match status" value="1"/>
</dbReference>
<gene>
    <name evidence="8 12" type="primary">greA</name>
    <name evidence="12" type="ORF">SMC7_02495</name>
</gene>
<dbReference type="SUPFAM" id="SSF46557">
    <property type="entry name" value="GreA transcript cleavage protein, N-terminal domain"/>
    <property type="match status" value="1"/>
</dbReference>
<evidence type="ECO:0000313" key="12">
    <source>
        <dbReference type="EMBL" id="RIE06361.1"/>
    </source>
</evidence>
<evidence type="ECO:0000256" key="6">
    <source>
        <dbReference type="ARBA" id="ARBA00024916"/>
    </source>
</evidence>
<dbReference type="InterPro" id="IPR036953">
    <property type="entry name" value="GreA/GreB_C_sf"/>
</dbReference>
<evidence type="ECO:0000256" key="3">
    <source>
        <dbReference type="ARBA" id="ARBA00023015"/>
    </source>
</evidence>
<dbReference type="SUPFAM" id="SSF54534">
    <property type="entry name" value="FKBP-like"/>
    <property type="match status" value="1"/>
</dbReference>
<dbReference type="PANTHER" id="PTHR30437">
    <property type="entry name" value="TRANSCRIPTION ELONGATION FACTOR GREA"/>
    <property type="match status" value="1"/>
</dbReference>